<dbReference type="InterPro" id="IPR001647">
    <property type="entry name" value="HTH_TetR"/>
</dbReference>
<protein>
    <submittedName>
        <fullName evidence="4">Transcriptional regulator, TetR family</fullName>
    </submittedName>
</protein>
<evidence type="ECO:0000313" key="4">
    <source>
        <dbReference type="EMBL" id="SDC16891.1"/>
    </source>
</evidence>
<proteinExistence type="predicted"/>
<sequence>MTTRGRPKSFCPDRALENAMQLFWQRGYEAASLQDLQAATGLSKSSLYQTYPSKQAWFVAAFSRYVAQRRALLLEQLDASASPLAFIRERLLSVLEDDGPDGVPRGCMLVNVANEFSLSEPALVPVLRQATAGICQVFEQALERAVACGELSNGRDLAARASYLQCVMSGLRTQVKSAVPADSIRATVTVVMTSLDCT</sequence>
<evidence type="ECO:0000256" key="1">
    <source>
        <dbReference type="ARBA" id="ARBA00023015"/>
    </source>
</evidence>
<gene>
    <name evidence="4" type="ORF">SAMN05216576_101673</name>
</gene>
<dbReference type="Gene3D" id="1.10.357.10">
    <property type="entry name" value="Tetracycline Repressor, domain 2"/>
    <property type="match status" value="1"/>
</dbReference>
<dbReference type="InterPro" id="IPR009057">
    <property type="entry name" value="Homeodomain-like_sf"/>
</dbReference>
<dbReference type="PANTHER" id="PTHR47506">
    <property type="entry name" value="TRANSCRIPTIONAL REGULATORY PROTEIN"/>
    <property type="match status" value="1"/>
</dbReference>
<dbReference type="EMBL" id="FMZQ01000001">
    <property type="protein sequence ID" value="SDC16891.1"/>
    <property type="molecule type" value="Genomic_DNA"/>
</dbReference>
<evidence type="ECO:0000256" key="2">
    <source>
        <dbReference type="ARBA" id="ARBA00023125"/>
    </source>
</evidence>
<keyword evidence="5" id="KW-1185">Reference proteome</keyword>
<keyword evidence="2" id="KW-0238">DNA-binding</keyword>
<name>A0A1G6JDW9_9GAMM</name>
<evidence type="ECO:0000256" key="3">
    <source>
        <dbReference type="ARBA" id="ARBA00023163"/>
    </source>
</evidence>
<keyword evidence="3" id="KW-0804">Transcription</keyword>
<dbReference type="SUPFAM" id="SSF48498">
    <property type="entry name" value="Tetracyclin repressor-like, C-terminal domain"/>
    <property type="match status" value="1"/>
</dbReference>
<dbReference type="InterPro" id="IPR036271">
    <property type="entry name" value="Tet_transcr_reg_TetR-rel_C_sf"/>
</dbReference>
<dbReference type="PROSITE" id="PS50977">
    <property type="entry name" value="HTH_TETR_2"/>
    <property type="match status" value="1"/>
</dbReference>
<dbReference type="PANTHER" id="PTHR47506:SF1">
    <property type="entry name" value="HTH-TYPE TRANSCRIPTIONAL REGULATOR YJDC"/>
    <property type="match status" value="1"/>
</dbReference>
<dbReference type="SUPFAM" id="SSF46689">
    <property type="entry name" value="Homeodomain-like"/>
    <property type="match status" value="1"/>
</dbReference>
<dbReference type="Pfam" id="PF00440">
    <property type="entry name" value="TetR_N"/>
    <property type="match status" value="1"/>
</dbReference>
<dbReference type="InterPro" id="IPR011075">
    <property type="entry name" value="TetR_C"/>
</dbReference>
<accession>A0A1G6JDW9</accession>
<reference evidence="5" key="1">
    <citation type="submission" date="2016-10" db="EMBL/GenBank/DDBJ databases">
        <authorList>
            <person name="Varghese N."/>
            <person name="Submissions S."/>
        </authorList>
    </citation>
    <scope>NUCLEOTIDE SEQUENCE [LARGE SCALE GENOMIC DNA]</scope>
    <source>
        <strain evidence="5">DSM 26382</strain>
    </source>
</reference>
<evidence type="ECO:0000313" key="5">
    <source>
        <dbReference type="Proteomes" id="UP000199467"/>
    </source>
</evidence>
<dbReference type="AlphaFoldDB" id="A0A1G6JDW9"/>
<dbReference type="Proteomes" id="UP000199467">
    <property type="component" value="Unassembled WGS sequence"/>
</dbReference>
<keyword evidence="1" id="KW-0805">Transcription regulation</keyword>
<organism evidence="4 5">
    <name type="scientific">Ectopseudomonas chengduensis</name>
    <dbReference type="NCBI Taxonomy" id="489632"/>
    <lineage>
        <taxon>Bacteria</taxon>
        <taxon>Pseudomonadati</taxon>
        <taxon>Pseudomonadota</taxon>
        <taxon>Gammaproteobacteria</taxon>
        <taxon>Pseudomonadales</taxon>
        <taxon>Pseudomonadaceae</taxon>
        <taxon>Ectopseudomonas</taxon>
    </lineage>
</organism>
<dbReference type="Gene3D" id="1.10.10.60">
    <property type="entry name" value="Homeodomain-like"/>
    <property type="match status" value="1"/>
</dbReference>
<dbReference type="Pfam" id="PF16925">
    <property type="entry name" value="TetR_C_13"/>
    <property type="match status" value="1"/>
</dbReference>
<dbReference type="GO" id="GO:0003677">
    <property type="term" value="F:DNA binding"/>
    <property type="evidence" value="ECO:0007669"/>
    <property type="project" value="UniProtKB-UniRule"/>
</dbReference>